<name>A0ABW1ZW90_9GAMM</name>
<evidence type="ECO:0000313" key="1">
    <source>
        <dbReference type="EMBL" id="MFC6669450.1"/>
    </source>
</evidence>
<comment type="caution">
    <text evidence="1">The sequence shown here is derived from an EMBL/GenBank/DDBJ whole genome shotgun (WGS) entry which is preliminary data.</text>
</comment>
<dbReference type="EMBL" id="JBHSWE010000001">
    <property type="protein sequence ID" value="MFC6669450.1"/>
    <property type="molecule type" value="Genomic_DNA"/>
</dbReference>
<dbReference type="Proteomes" id="UP001596422">
    <property type="component" value="Unassembled WGS sequence"/>
</dbReference>
<organism evidence="1 2">
    <name type="scientific">Marinobacterium aestuariivivens</name>
    <dbReference type="NCBI Taxonomy" id="1698799"/>
    <lineage>
        <taxon>Bacteria</taxon>
        <taxon>Pseudomonadati</taxon>
        <taxon>Pseudomonadota</taxon>
        <taxon>Gammaproteobacteria</taxon>
        <taxon>Oceanospirillales</taxon>
        <taxon>Oceanospirillaceae</taxon>
        <taxon>Marinobacterium</taxon>
    </lineage>
</organism>
<dbReference type="RefSeq" id="WP_379908007.1">
    <property type="nucleotide sequence ID" value="NZ_JBHSWE010000001.1"/>
</dbReference>
<reference evidence="2" key="1">
    <citation type="journal article" date="2019" name="Int. J. Syst. Evol. Microbiol.">
        <title>The Global Catalogue of Microorganisms (GCM) 10K type strain sequencing project: providing services to taxonomists for standard genome sequencing and annotation.</title>
        <authorList>
            <consortium name="The Broad Institute Genomics Platform"/>
            <consortium name="The Broad Institute Genome Sequencing Center for Infectious Disease"/>
            <person name="Wu L."/>
            <person name="Ma J."/>
        </authorList>
    </citation>
    <scope>NUCLEOTIDE SEQUENCE [LARGE SCALE GENOMIC DNA]</scope>
    <source>
        <strain evidence="2">NBRC 111756</strain>
    </source>
</reference>
<accession>A0ABW1ZW90</accession>
<gene>
    <name evidence="1" type="ORF">ACFQDL_04555</name>
</gene>
<keyword evidence="2" id="KW-1185">Reference proteome</keyword>
<protein>
    <submittedName>
        <fullName evidence="1">Uncharacterized protein</fullName>
    </submittedName>
</protein>
<sequence length="120" mass="13531">MSLFNKKPLSPLRLGCKISKLNDSVPGGTFSEESLKQVVISPIPRRNRKTISFLFAYSGYLFEYFAPAIPYGESRQKGIFKKSSVFLVPYQPITKVPEILDVMAYGLEKDIKGMVKFKSS</sequence>
<evidence type="ECO:0000313" key="2">
    <source>
        <dbReference type="Proteomes" id="UP001596422"/>
    </source>
</evidence>
<proteinExistence type="predicted"/>